<evidence type="ECO:0000256" key="5">
    <source>
        <dbReference type="ARBA" id="ARBA00023136"/>
    </source>
</evidence>
<dbReference type="eggNOG" id="COG2149">
    <property type="taxonomic scope" value="Bacteria"/>
</dbReference>
<keyword evidence="2" id="KW-1003">Cell membrane</keyword>
<dbReference type="STRING" id="196164.gene:10740497"/>
<protein>
    <recommendedName>
        <fullName evidence="8">DUF202 domain-containing protein</fullName>
    </recommendedName>
</protein>
<reference evidence="9 10" key="1">
    <citation type="journal article" date="2003" name="Genome Res.">
        <title>Comparative complete genome sequence analysis of the amino acid replacements responsible for the thermostability of Corynebacterium efficiens.</title>
        <authorList>
            <person name="Nishio Y."/>
            <person name="Nakamura Y."/>
            <person name="Kawarabayasi Y."/>
            <person name="Usuda Y."/>
            <person name="Kimura E."/>
            <person name="Sugimoto S."/>
            <person name="Matsui K."/>
            <person name="Yamagishi A."/>
            <person name="Kikuchi H."/>
            <person name="Ikeo K."/>
            <person name="Gojobori T."/>
        </authorList>
    </citation>
    <scope>NUCLEOTIDE SEQUENCE [LARGE SCALE GENOMIC DNA]</scope>
    <source>
        <strain evidence="10">DSM 44549 / YS-314 / AJ 12310 / JCM 11189 / NBRC 100395</strain>
    </source>
</reference>
<dbReference type="RefSeq" id="WP_006768585.1">
    <property type="nucleotide sequence ID" value="NC_004369.1"/>
</dbReference>
<dbReference type="EMBL" id="BA000035">
    <property type="protein sequence ID" value="BAC16917.1"/>
    <property type="molecule type" value="Genomic_DNA"/>
</dbReference>
<feature type="transmembrane region" description="Helical" evidence="7">
    <location>
        <begin position="36"/>
        <end position="56"/>
    </location>
</feature>
<comment type="subcellular location">
    <subcellularLocation>
        <location evidence="1">Cell membrane</location>
        <topology evidence="1">Multi-pass membrane protein</topology>
    </subcellularLocation>
</comment>
<evidence type="ECO:0000256" key="1">
    <source>
        <dbReference type="ARBA" id="ARBA00004651"/>
    </source>
</evidence>
<evidence type="ECO:0000256" key="3">
    <source>
        <dbReference type="ARBA" id="ARBA00022692"/>
    </source>
</evidence>
<dbReference type="AlphaFoldDB" id="Q8FUB3"/>
<feature type="transmembrane region" description="Helical" evidence="7">
    <location>
        <begin position="68"/>
        <end position="89"/>
    </location>
</feature>
<accession>C8NRJ8</accession>
<accession>Q8FUB3</accession>
<keyword evidence="5 7" id="KW-0472">Membrane</keyword>
<dbReference type="Proteomes" id="UP000001409">
    <property type="component" value="Chromosome"/>
</dbReference>
<sequence>MTSDSENDDRSRFARAVFPDGEEPDPRFTLANERTFLAWTRTSLAFLAGGIAFEAFPIEGFDPTLRTGIAVFIIAVGMLIAAGAAGRWMHVERAMRNGRPLPVPAIVPLLSLSALIAAAAVLVLFFTGEGT</sequence>
<evidence type="ECO:0000256" key="2">
    <source>
        <dbReference type="ARBA" id="ARBA00022475"/>
    </source>
</evidence>
<dbReference type="KEGG" id="cef:CE0107"/>
<dbReference type="OrthoDB" id="582337at2"/>
<dbReference type="GO" id="GO:0005886">
    <property type="term" value="C:plasma membrane"/>
    <property type="evidence" value="ECO:0007669"/>
    <property type="project" value="UniProtKB-SubCell"/>
</dbReference>
<evidence type="ECO:0000259" key="8">
    <source>
        <dbReference type="Pfam" id="PF02656"/>
    </source>
</evidence>
<feature type="transmembrane region" description="Helical" evidence="7">
    <location>
        <begin position="101"/>
        <end position="126"/>
    </location>
</feature>
<dbReference type="PANTHER" id="PTHR34187">
    <property type="entry name" value="FGR18P"/>
    <property type="match status" value="1"/>
</dbReference>
<feature type="region of interest" description="Disordered" evidence="6">
    <location>
        <begin position="1"/>
        <end position="24"/>
    </location>
</feature>
<name>Q8FUB3_COREF</name>
<dbReference type="Pfam" id="PF02656">
    <property type="entry name" value="DUF202"/>
    <property type="match status" value="1"/>
</dbReference>
<evidence type="ECO:0000313" key="10">
    <source>
        <dbReference type="Proteomes" id="UP000001409"/>
    </source>
</evidence>
<keyword evidence="3 7" id="KW-0812">Transmembrane</keyword>
<proteinExistence type="predicted"/>
<evidence type="ECO:0000256" key="4">
    <source>
        <dbReference type="ARBA" id="ARBA00022989"/>
    </source>
</evidence>
<dbReference type="InterPro" id="IPR052053">
    <property type="entry name" value="IM_YidH-like"/>
</dbReference>
<dbReference type="PANTHER" id="PTHR34187:SF2">
    <property type="entry name" value="DUF202 DOMAIN-CONTAINING PROTEIN"/>
    <property type="match status" value="1"/>
</dbReference>
<evidence type="ECO:0000256" key="7">
    <source>
        <dbReference type="SAM" id="Phobius"/>
    </source>
</evidence>
<feature type="domain" description="DUF202" evidence="8">
    <location>
        <begin position="27"/>
        <end position="94"/>
    </location>
</feature>
<dbReference type="HOGENOM" id="CLU_053359_4_0_11"/>
<dbReference type="InterPro" id="IPR003807">
    <property type="entry name" value="DUF202"/>
</dbReference>
<evidence type="ECO:0000313" key="9">
    <source>
        <dbReference type="EMBL" id="BAC16917.1"/>
    </source>
</evidence>
<keyword evidence="10" id="KW-1185">Reference proteome</keyword>
<evidence type="ECO:0000256" key="6">
    <source>
        <dbReference type="SAM" id="MobiDB-lite"/>
    </source>
</evidence>
<keyword evidence="4 7" id="KW-1133">Transmembrane helix</keyword>
<organism evidence="9 10">
    <name type="scientific">Corynebacterium efficiens (strain DSM 44549 / YS-314 / AJ 12310 / JCM 11189 / NBRC 100395)</name>
    <dbReference type="NCBI Taxonomy" id="196164"/>
    <lineage>
        <taxon>Bacteria</taxon>
        <taxon>Bacillati</taxon>
        <taxon>Actinomycetota</taxon>
        <taxon>Actinomycetes</taxon>
        <taxon>Mycobacteriales</taxon>
        <taxon>Corynebacteriaceae</taxon>
        <taxon>Corynebacterium</taxon>
    </lineage>
</organism>